<name>A0A843X496_COLES</name>
<sequence>LVESTAADSLTYLQRFQEEHGGRDFMRPTRDARDDLIDTLRAQLASIEAQLAEAREALDALRAAQTTVERTDTAGASTSRGVLDPKMTSLWEQLAAAVARAEVAERNLTTRTALSQATLASAEWVEERGHDRSWWIEERSRWEEECRRWSEERERLTQQAVEARTSLGVSEQLLREAEERYRRGREHAVREGRASAYFSNYLVASSQYRRNVQEERAAQGSTDSKVDPSGFPFYWRTEWKKNRGLYSCRQVLLTSGFQNHVVAGKLDLSTGDLLLSTGNLYLSTDILQLSTPTASIVFPVACLF</sequence>
<feature type="non-terminal residue" evidence="2">
    <location>
        <position position="304"/>
    </location>
</feature>
<evidence type="ECO:0000256" key="1">
    <source>
        <dbReference type="SAM" id="Coils"/>
    </source>
</evidence>
<evidence type="ECO:0000313" key="3">
    <source>
        <dbReference type="Proteomes" id="UP000652761"/>
    </source>
</evidence>
<protein>
    <submittedName>
        <fullName evidence="2">Uncharacterized protein</fullName>
    </submittedName>
</protein>
<feature type="coiled-coil region" evidence="1">
    <location>
        <begin position="37"/>
        <end position="71"/>
    </location>
</feature>
<feature type="coiled-coil region" evidence="1">
    <location>
        <begin position="139"/>
        <end position="166"/>
    </location>
</feature>
<organism evidence="2 3">
    <name type="scientific">Colocasia esculenta</name>
    <name type="common">Wild taro</name>
    <name type="synonym">Arum esculentum</name>
    <dbReference type="NCBI Taxonomy" id="4460"/>
    <lineage>
        <taxon>Eukaryota</taxon>
        <taxon>Viridiplantae</taxon>
        <taxon>Streptophyta</taxon>
        <taxon>Embryophyta</taxon>
        <taxon>Tracheophyta</taxon>
        <taxon>Spermatophyta</taxon>
        <taxon>Magnoliopsida</taxon>
        <taxon>Liliopsida</taxon>
        <taxon>Araceae</taxon>
        <taxon>Aroideae</taxon>
        <taxon>Colocasieae</taxon>
        <taxon>Colocasia</taxon>
    </lineage>
</organism>
<dbReference type="EMBL" id="NMUH01005352">
    <property type="protein sequence ID" value="MQM12545.1"/>
    <property type="molecule type" value="Genomic_DNA"/>
</dbReference>
<reference evidence="2" key="1">
    <citation type="submission" date="2017-07" db="EMBL/GenBank/DDBJ databases">
        <title>Taro Niue Genome Assembly and Annotation.</title>
        <authorList>
            <person name="Atibalentja N."/>
            <person name="Keating K."/>
            <person name="Fields C.J."/>
        </authorList>
    </citation>
    <scope>NUCLEOTIDE SEQUENCE</scope>
    <source>
        <strain evidence="2">Niue_2</strain>
        <tissue evidence="2">Leaf</tissue>
    </source>
</reference>
<dbReference type="Proteomes" id="UP000652761">
    <property type="component" value="Unassembled WGS sequence"/>
</dbReference>
<keyword evidence="1" id="KW-0175">Coiled coil</keyword>
<comment type="caution">
    <text evidence="2">The sequence shown here is derived from an EMBL/GenBank/DDBJ whole genome shotgun (WGS) entry which is preliminary data.</text>
</comment>
<evidence type="ECO:0000313" key="2">
    <source>
        <dbReference type="EMBL" id="MQM12545.1"/>
    </source>
</evidence>
<dbReference type="AlphaFoldDB" id="A0A843X496"/>
<proteinExistence type="predicted"/>
<accession>A0A843X496</accession>
<gene>
    <name evidence="2" type="ORF">Taro_045464</name>
</gene>
<keyword evidence="3" id="KW-1185">Reference proteome</keyword>